<name>A0A4Q7NGB4_9ACTN</name>
<proteinExistence type="predicted"/>
<dbReference type="InterPro" id="IPR046040">
    <property type="entry name" value="DUF5998"/>
</dbReference>
<dbReference type="AlphaFoldDB" id="A0A4Q7NGB4"/>
<dbReference type="OrthoDB" id="3725224at2"/>
<sequence length="194" mass="20493">MAETTALTHMRQLVQHAGYYPELVLDTVETALAGEQIEAALVQQETTFDGDEVRRHVTVLALTPTRLLVSHTDDSTDAQRPPVATSSTEAVPLSGIASVVVTRVVDAPDRYRPGALPEEVTVTLGWGAVGRVDLEPAGCSDPDCEADHGYTGTVTADDLSLRISATADGEDAVRQALVFARALSAATVRVASRA</sequence>
<evidence type="ECO:0000313" key="2">
    <source>
        <dbReference type="Proteomes" id="UP000293638"/>
    </source>
</evidence>
<protein>
    <recommendedName>
        <fullName evidence="3">Phosphodiesterase</fullName>
    </recommendedName>
</protein>
<dbReference type="Proteomes" id="UP000293638">
    <property type="component" value="Unassembled WGS sequence"/>
</dbReference>
<gene>
    <name evidence="1" type="ORF">EV189_3385</name>
</gene>
<reference evidence="1 2" key="1">
    <citation type="submission" date="2019-02" db="EMBL/GenBank/DDBJ databases">
        <title>Genomic Encyclopedia of Type Strains, Phase IV (KMG-IV): sequencing the most valuable type-strain genomes for metagenomic binning, comparative biology and taxonomic classification.</title>
        <authorList>
            <person name="Goeker M."/>
        </authorList>
    </citation>
    <scope>NUCLEOTIDE SEQUENCE [LARGE SCALE GENOMIC DNA]</scope>
    <source>
        <strain evidence="1 2">DSM 45622</strain>
    </source>
</reference>
<keyword evidence="2" id="KW-1185">Reference proteome</keyword>
<accession>A0A4Q7NGB4</accession>
<evidence type="ECO:0000313" key="1">
    <source>
        <dbReference type="EMBL" id="RZS82987.1"/>
    </source>
</evidence>
<comment type="caution">
    <text evidence="1">The sequence shown here is derived from an EMBL/GenBank/DDBJ whole genome shotgun (WGS) entry which is preliminary data.</text>
</comment>
<dbReference type="RefSeq" id="WP_130494089.1">
    <property type="nucleotide sequence ID" value="NZ_SGXD01000004.1"/>
</dbReference>
<dbReference type="Pfam" id="PF19461">
    <property type="entry name" value="DUF5998"/>
    <property type="match status" value="1"/>
</dbReference>
<evidence type="ECO:0008006" key="3">
    <source>
        <dbReference type="Google" id="ProtNLM"/>
    </source>
</evidence>
<dbReference type="EMBL" id="SGXD01000004">
    <property type="protein sequence ID" value="RZS82987.1"/>
    <property type="molecule type" value="Genomic_DNA"/>
</dbReference>
<organism evidence="1 2">
    <name type="scientific">Motilibacter rhizosphaerae</name>
    <dbReference type="NCBI Taxonomy" id="598652"/>
    <lineage>
        <taxon>Bacteria</taxon>
        <taxon>Bacillati</taxon>
        <taxon>Actinomycetota</taxon>
        <taxon>Actinomycetes</taxon>
        <taxon>Motilibacterales</taxon>
        <taxon>Motilibacteraceae</taxon>
        <taxon>Motilibacter</taxon>
    </lineage>
</organism>